<keyword evidence="2" id="KW-0808">Transferase</keyword>
<organism evidence="2 3">
    <name type="scientific">Chitinophaga eiseniae</name>
    <dbReference type="NCBI Taxonomy" id="634771"/>
    <lineage>
        <taxon>Bacteria</taxon>
        <taxon>Pseudomonadati</taxon>
        <taxon>Bacteroidota</taxon>
        <taxon>Chitinophagia</taxon>
        <taxon>Chitinophagales</taxon>
        <taxon>Chitinophagaceae</taxon>
        <taxon>Chitinophaga</taxon>
    </lineage>
</organism>
<dbReference type="EMBL" id="JABAHZ010000001">
    <property type="protein sequence ID" value="NLR78283.1"/>
    <property type="molecule type" value="Genomic_DNA"/>
</dbReference>
<dbReference type="PANTHER" id="PTHR22916:SF3">
    <property type="entry name" value="UDP-GLCNAC:BETAGAL BETA-1,3-N-ACETYLGLUCOSAMINYLTRANSFERASE-LIKE PROTEIN 1"/>
    <property type="match status" value="1"/>
</dbReference>
<sequence>MPKPVVSIIVPVYNVAPYLLRCMESLIHQTYTSTELIFVNDGSTDNSLAVLQSLQQQYPAIKILSQDNAGPGPARNNGLDHANGDYVLFVDGDDWIDPETVARCINEAQTHAADIVCFGFRKVYQQGDSLMEADPWIYEPESFTNSDYIISFFSEAMHRKDKLNTAAWGKLYSRSLMEEHSIRFRQSTFEDSPFVLEAVYASRHIRFLADTFYAYFVREKQVSQHSITSQQVNAAKISSFYRADLLMKAFLLSKNIFEKYRRYYYAYHNTRILQYGGYMEIYAAGNGQHQDAWPIFFAQLKEHRHDLTMDRKGLYRAYRKRIVALNIGAKLSTISPRLAHRFFGWYEKTMAPK</sequence>
<dbReference type="RefSeq" id="WP_168737627.1">
    <property type="nucleotide sequence ID" value="NZ_JABAHZ010000001.1"/>
</dbReference>
<feature type="domain" description="Glycosyltransferase 2-like" evidence="1">
    <location>
        <begin position="7"/>
        <end position="136"/>
    </location>
</feature>
<dbReference type="PANTHER" id="PTHR22916">
    <property type="entry name" value="GLYCOSYLTRANSFERASE"/>
    <property type="match status" value="1"/>
</dbReference>
<dbReference type="InterPro" id="IPR001173">
    <property type="entry name" value="Glyco_trans_2-like"/>
</dbReference>
<dbReference type="GO" id="GO:0016758">
    <property type="term" value="F:hexosyltransferase activity"/>
    <property type="evidence" value="ECO:0007669"/>
    <property type="project" value="UniProtKB-ARBA"/>
</dbReference>
<protein>
    <submittedName>
        <fullName evidence="2">Glycosyltransferase</fullName>
    </submittedName>
</protein>
<comment type="caution">
    <text evidence="2">The sequence shown here is derived from an EMBL/GenBank/DDBJ whole genome shotgun (WGS) entry which is preliminary data.</text>
</comment>
<dbReference type="SUPFAM" id="SSF53448">
    <property type="entry name" value="Nucleotide-diphospho-sugar transferases"/>
    <property type="match status" value="1"/>
</dbReference>
<dbReference type="Pfam" id="PF00535">
    <property type="entry name" value="Glycos_transf_2"/>
    <property type="match status" value="1"/>
</dbReference>
<reference evidence="2 3" key="1">
    <citation type="submission" date="2020-04" db="EMBL/GenBank/DDBJ databases">
        <authorList>
            <person name="Yin C."/>
        </authorList>
    </citation>
    <scope>NUCLEOTIDE SEQUENCE [LARGE SCALE GENOMIC DNA]</scope>
    <source>
        <strain evidence="2 3">Ak56</strain>
    </source>
</reference>
<dbReference type="AlphaFoldDB" id="A0A847SEU3"/>
<evidence type="ECO:0000313" key="3">
    <source>
        <dbReference type="Proteomes" id="UP000552864"/>
    </source>
</evidence>
<dbReference type="Gene3D" id="3.90.550.10">
    <property type="entry name" value="Spore Coat Polysaccharide Biosynthesis Protein SpsA, Chain A"/>
    <property type="match status" value="1"/>
</dbReference>
<keyword evidence="3" id="KW-1185">Reference proteome</keyword>
<dbReference type="Proteomes" id="UP000552864">
    <property type="component" value="Unassembled WGS sequence"/>
</dbReference>
<proteinExistence type="predicted"/>
<dbReference type="InterPro" id="IPR029044">
    <property type="entry name" value="Nucleotide-diphossugar_trans"/>
</dbReference>
<dbReference type="CDD" id="cd00761">
    <property type="entry name" value="Glyco_tranf_GTA_type"/>
    <property type="match status" value="1"/>
</dbReference>
<evidence type="ECO:0000259" key="1">
    <source>
        <dbReference type="Pfam" id="PF00535"/>
    </source>
</evidence>
<gene>
    <name evidence="2" type="ORF">HGH91_06585</name>
</gene>
<evidence type="ECO:0000313" key="2">
    <source>
        <dbReference type="EMBL" id="NLR78283.1"/>
    </source>
</evidence>
<name>A0A847SEU3_9BACT</name>
<accession>A0A847SEU3</accession>